<keyword evidence="2" id="KW-1185">Reference proteome</keyword>
<comment type="caution">
    <text evidence="1">The sequence shown here is derived from an EMBL/GenBank/DDBJ whole genome shotgun (WGS) entry which is preliminary data.</text>
</comment>
<gene>
    <name evidence="1" type="ORF">AB0D95_03040</name>
</gene>
<reference evidence="1 2" key="1">
    <citation type="submission" date="2024-06" db="EMBL/GenBank/DDBJ databases">
        <title>The Natural Products Discovery Center: Release of the First 8490 Sequenced Strains for Exploring Actinobacteria Biosynthetic Diversity.</title>
        <authorList>
            <person name="Kalkreuter E."/>
            <person name="Kautsar S.A."/>
            <person name="Yang D."/>
            <person name="Bader C.D."/>
            <person name="Teijaro C.N."/>
            <person name="Fluegel L."/>
            <person name="Davis C.M."/>
            <person name="Simpson J.R."/>
            <person name="Lauterbach L."/>
            <person name="Steele A.D."/>
            <person name="Gui C."/>
            <person name="Meng S."/>
            <person name="Li G."/>
            <person name="Viehrig K."/>
            <person name="Ye F."/>
            <person name="Su P."/>
            <person name="Kiefer A.F."/>
            <person name="Nichols A."/>
            <person name="Cepeda A.J."/>
            <person name="Yan W."/>
            <person name="Fan B."/>
            <person name="Jiang Y."/>
            <person name="Adhikari A."/>
            <person name="Zheng C.-J."/>
            <person name="Schuster L."/>
            <person name="Cowan T.M."/>
            <person name="Smanski M.J."/>
            <person name="Chevrette M.G."/>
            <person name="De Carvalho L.P.S."/>
            <person name="Shen B."/>
        </authorList>
    </citation>
    <scope>NUCLEOTIDE SEQUENCE [LARGE SCALE GENOMIC DNA]</scope>
    <source>
        <strain evidence="1 2">NPDC048117</strain>
    </source>
</reference>
<accession>A0ABV3EJC2</accession>
<proteinExistence type="predicted"/>
<dbReference type="RefSeq" id="WP_359268353.1">
    <property type="nucleotide sequence ID" value="NZ_JBEZNA010000004.1"/>
</dbReference>
<name>A0ABV3EJC2_9ACTN</name>
<dbReference type="Proteomes" id="UP001551584">
    <property type="component" value="Unassembled WGS sequence"/>
</dbReference>
<evidence type="ECO:0000313" key="2">
    <source>
        <dbReference type="Proteomes" id="UP001551584"/>
    </source>
</evidence>
<dbReference type="EMBL" id="JBEZNA010000004">
    <property type="protein sequence ID" value="MEU9576258.1"/>
    <property type="molecule type" value="Genomic_DNA"/>
</dbReference>
<sequence length="153" mass="16686">MAKLTRAAQRAKTAERRKKAVQLRLAGVDWQTIADQLGYASKRAACYDITRVMRQQQKELAESLDELRETQSLRYERVMAAFFGKTVKGDAASAGVYLRAMQQYERLKGLQAAQQVDATVVGTTLAELLALADTSDVEDAAALFDDGGPDAGA</sequence>
<organism evidence="1 2">
    <name type="scientific">Streptomyces chilikensis</name>
    <dbReference type="NCBI Taxonomy" id="1194079"/>
    <lineage>
        <taxon>Bacteria</taxon>
        <taxon>Bacillati</taxon>
        <taxon>Actinomycetota</taxon>
        <taxon>Actinomycetes</taxon>
        <taxon>Kitasatosporales</taxon>
        <taxon>Streptomycetaceae</taxon>
        <taxon>Streptomyces</taxon>
    </lineage>
</organism>
<protein>
    <submittedName>
        <fullName evidence="1">Uncharacterized protein</fullName>
    </submittedName>
</protein>
<evidence type="ECO:0000313" key="1">
    <source>
        <dbReference type="EMBL" id="MEU9576258.1"/>
    </source>
</evidence>